<evidence type="ECO:0000313" key="3">
    <source>
        <dbReference type="EMBL" id="WOC31965.1"/>
    </source>
</evidence>
<proteinExistence type="predicted"/>
<reference evidence="4" key="3">
    <citation type="submission" date="2024-06" db="EMBL/GenBank/DDBJ databases">
        <authorList>
            <person name="Zeng C."/>
        </authorList>
    </citation>
    <scope>NUCLEOTIDE SEQUENCE [LARGE SCALE GENOMIC DNA]</scope>
    <source>
        <strain evidence="4">ZCY20-5</strain>
    </source>
</reference>
<feature type="compositionally biased region" description="Low complexity" evidence="1">
    <location>
        <begin position="129"/>
        <end position="142"/>
    </location>
</feature>
<feature type="region of interest" description="Disordered" evidence="1">
    <location>
        <begin position="119"/>
        <end position="142"/>
    </location>
</feature>
<gene>
    <name evidence="3" type="ORF">PXC00_12330</name>
</gene>
<dbReference type="EMBL" id="CP135996">
    <property type="protein sequence ID" value="WOC31965.1"/>
    <property type="molecule type" value="Genomic_DNA"/>
</dbReference>
<name>A0AA97H1Q2_9FIRM</name>
<evidence type="ECO:0000313" key="4">
    <source>
        <dbReference type="Proteomes" id="UP001300604"/>
    </source>
</evidence>
<keyword evidence="2" id="KW-0472">Membrane</keyword>
<keyword evidence="2" id="KW-1133">Transmembrane helix</keyword>
<keyword evidence="4" id="KW-1185">Reference proteome</keyword>
<dbReference type="AlphaFoldDB" id="A0AA97H1Q2"/>
<dbReference type="Proteomes" id="UP001300604">
    <property type="component" value="Chromosome"/>
</dbReference>
<reference evidence="4" key="1">
    <citation type="submission" date="2024-06" db="EMBL/GenBank/DDBJ databases">
        <title>Caproicibacterium argilliputei sp. nov, a novel caproic acid producing anaerobic bacterium isolated from pit mud.</title>
        <authorList>
            <person name="Zeng C."/>
        </authorList>
    </citation>
    <scope>NUCLEOTIDE SEQUENCE [LARGE SCALE GENOMIC DNA]</scope>
    <source>
        <strain evidence="4">ZCY20-5</strain>
    </source>
</reference>
<reference evidence="3 4" key="2">
    <citation type="submission" date="2024-06" db="EMBL/GenBank/DDBJ databases">
        <title>Caproicibacterium argilliputei sp. nov, a novel caproic acid producing anaerobic bacterium isolated from pit mud.</title>
        <authorList>
            <person name="Xia S."/>
        </authorList>
    </citation>
    <scope>NUCLEOTIDE SEQUENCE [LARGE SCALE GENOMIC DNA]</scope>
    <source>
        <strain evidence="3 4">ZCY20-5</strain>
    </source>
</reference>
<organism evidence="3 4">
    <name type="scientific">Caproicibacterium argilliputei</name>
    <dbReference type="NCBI Taxonomy" id="3030016"/>
    <lineage>
        <taxon>Bacteria</taxon>
        <taxon>Bacillati</taxon>
        <taxon>Bacillota</taxon>
        <taxon>Clostridia</taxon>
        <taxon>Eubacteriales</taxon>
        <taxon>Oscillospiraceae</taxon>
        <taxon>Caproicibacterium</taxon>
    </lineage>
</organism>
<protein>
    <submittedName>
        <fullName evidence="3">Uncharacterized protein</fullName>
    </submittedName>
</protein>
<sequence length="240" mass="24570">MGNWAWDSTVSLVCLLAAIAFTAVLLFSTLQKRSKTVPSIGLICSVLLLAGVTLTAQLPNILGGGLGPASIPDTASSTPTQTTVAKKTASTASLSRIDYAEKRLGSVCSDADVNMKQAESRFSSETTGSASSKSAKSSASSASSAASKASGIQILRAPGSVARGNVAQLTIQGKGNTQYRIKILYDSGSTDGTGSEMSVQSDTFGRASWAWTVGKDIEPGAHFITITGGGETLTTSFTTT</sequence>
<keyword evidence="2" id="KW-0812">Transmembrane</keyword>
<dbReference type="RefSeq" id="WP_275844771.1">
    <property type="nucleotide sequence ID" value="NZ_CP135996.1"/>
</dbReference>
<evidence type="ECO:0000256" key="1">
    <source>
        <dbReference type="SAM" id="MobiDB-lite"/>
    </source>
</evidence>
<feature type="transmembrane region" description="Helical" evidence="2">
    <location>
        <begin position="39"/>
        <end position="58"/>
    </location>
</feature>
<dbReference type="KEGG" id="carl:PXC00_12330"/>
<accession>A0AA97H1Q2</accession>
<evidence type="ECO:0000256" key="2">
    <source>
        <dbReference type="SAM" id="Phobius"/>
    </source>
</evidence>
<feature type="transmembrane region" description="Helical" evidence="2">
    <location>
        <begin position="6"/>
        <end position="27"/>
    </location>
</feature>